<gene>
    <name evidence="2" type="ORF">GCM10011309_02530</name>
</gene>
<dbReference type="Gene3D" id="1.25.40.10">
    <property type="entry name" value="Tetratricopeptide repeat domain"/>
    <property type="match status" value="1"/>
</dbReference>
<dbReference type="SUPFAM" id="SSF48452">
    <property type="entry name" value="TPR-like"/>
    <property type="match status" value="1"/>
</dbReference>
<evidence type="ECO:0000313" key="3">
    <source>
        <dbReference type="Proteomes" id="UP000600865"/>
    </source>
</evidence>
<feature type="chain" id="PRO_5038105070" description="Tetratricopeptide repeat protein" evidence="1">
    <location>
        <begin position="22"/>
        <end position="229"/>
    </location>
</feature>
<comment type="caution">
    <text evidence="2">The sequence shown here is derived from an EMBL/GenBank/DDBJ whole genome shotgun (WGS) entry which is preliminary data.</text>
</comment>
<protein>
    <recommendedName>
        <fullName evidence="4">Tetratricopeptide repeat protein</fullName>
    </recommendedName>
</protein>
<keyword evidence="1" id="KW-0732">Signal</keyword>
<reference evidence="2 3" key="1">
    <citation type="journal article" date="2014" name="Int. J. Syst. Evol. Microbiol.">
        <title>Complete genome sequence of Corynebacterium casei LMG S-19264T (=DSM 44701T), isolated from a smear-ripened cheese.</title>
        <authorList>
            <consortium name="US DOE Joint Genome Institute (JGI-PGF)"/>
            <person name="Walter F."/>
            <person name="Albersmeier A."/>
            <person name="Kalinowski J."/>
            <person name="Ruckert C."/>
        </authorList>
    </citation>
    <scope>NUCLEOTIDE SEQUENCE [LARGE SCALE GENOMIC DNA]</scope>
    <source>
        <strain evidence="2 3">KCTC 23968</strain>
    </source>
</reference>
<dbReference type="RefSeq" id="WP_189580260.1">
    <property type="nucleotide sequence ID" value="NZ_BMYV01000001.1"/>
</dbReference>
<evidence type="ECO:0008006" key="4">
    <source>
        <dbReference type="Google" id="ProtNLM"/>
    </source>
</evidence>
<dbReference type="Proteomes" id="UP000600865">
    <property type="component" value="Unassembled WGS sequence"/>
</dbReference>
<evidence type="ECO:0000256" key="1">
    <source>
        <dbReference type="SAM" id="SignalP"/>
    </source>
</evidence>
<dbReference type="InterPro" id="IPR011990">
    <property type="entry name" value="TPR-like_helical_dom_sf"/>
</dbReference>
<accession>A0A918KB20</accession>
<dbReference type="AlphaFoldDB" id="A0A918KB20"/>
<organism evidence="2 3">
    <name type="scientific">Litorimonas cladophorae</name>
    <dbReference type="NCBI Taxonomy" id="1220491"/>
    <lineage>
        <taxon>Bacteria</taxon>
        <taxon>Pseudomonadati</taxon>
        <taxon>Pseudomonadota</taxon>
        <taxon>Alphaproteobacteria</taxon>
        <taxon>Maricaulales</taxon>
        <taxon>Robiginitomaculaceae</taxon>
    </lineage>
</organism>
<name>A0A918KB20_9PROT</name>
<proteinExistence type="predicted"/>
<evidence type="ECO:0000313" key="2">
    <source>
        <dbReference type="EMBL" id="GGX57108.1"/>
    </source>
</evidence>
<feature type="signal peptide" evidence="1">
    <location>
        <begin position="1"/>
        <end position="21"/>
    </location>
</feature>
<dbReference type="EMBL" id="BMYV01000001">
    <property type="protein sequence ID" value="GGX57108.1"/>
    <property type="molecule type" value="Genomic_DNA"/>
</dbReference>
<keyword evidence="3" id="KW-1185">Reference proteome</keyword>
<sequence length="229" mass="25238">MKFKTLIFISLGLIFAATVQAQEADVIDEIVVTGSKQTDPAMSAWLAGDYETAEIEFDRNAFCALRVERNFRSGLEDARESTIRSNTTADAVSVPNPSGGPGAGAGITVSTAPPTAPSVSLNSTDFQKSEAKNRRTCENRGYQMYMKGMSQLKLGKMAEAKETLSRATKINRTIFDAHFRLSLMEYQEGDIKNANKEFNALKKIATKCKRCEAKEEIEAQVNYLESLLK</sequence>